<dbReference type="PROSITE" id="PS51186">
    <property type="entry name" value="GNAT"/>
    <property type="match status" value="1"/>
</dbReference>
<keyword evidence="7" id="KW-1185">Reference proteome</keyword>
<comment type="subunit">
    <text evidence="4">Homohexamer; trimer of dimers.</text>
</comment>
<keyword evidence="2 4" id="KW-0808">Transferase</keyword>
<comment type="caution">
    <text evidence="6">The sequence shown here is derived from an EMBL/GenBank/DDBJ whole genome shotgun (WGS) entry which is preliminary data.</text>
</comment>
<protein>
    <submittedName>
        <fullName evidence="6">GNAT family N-acetyltransferase</fullName>
    </submittedName>
</protein>
<evidence type="ECO:0000313" key="7">
    <source>
        <dbReference type="Proteomes" id="UP000295621"/>
    </source>
</evidence>
<dbReference type="NCBIfam" id="NF002367">
    <property type="entry name" value="PRK01346.1-4"/>
    <property type="match status" value="1"/>
</dbReference>
<dbReference type="InterPro" id="IPR000182">
    <property type="entry name" value="GNAT_dom"/>
</dbReference>
<dbReference type="HAMAP" id="MF_01812">
    <property type="entry name" value="Eis"/>
    <property type="match status" value="1"/>
</dbReference>
<reference evidence="6 7" key="1">
    <citation type="submission" date="2019-02" db="EMBL/GenBank/DDBJ databases">
        <title>Draft genome sequences of novel Actinobacteria.</title>
        <authorList>
            <person name="Sahin N."/>
            <person name="Ay H."/>
            <person name="Saygin H."/>
        </authorList>
    </citation>
    <scope>NUCLEOTIDE SEQUENCE [LARGE SCALE GENOMIC DNA]</scope>
    <source>
        <strain evidence="6 7">KC603</strain>
    </source>
</reference>
<evidence type="ECO:0000256" key="3">
    <source>
        <dbReference type="ARBA" id="ARBA00023315"/>
    </source>
</evidence>
<dbReference type="CDD" id="cd04301">
    <property type="entry name" value="NAT_SF"/>
    <property type="match status" value="1"/>
</dbReference>
<dbReference type="SUPFAM" id="SSF55718">
    <property type="entry name" value="SCP-like"/>
    <property type="match status" value="1"/>
</dbReference>
<feature type="domain" description="N-acetyltransferase" evidence="5">
    <location>
        <begin position="6"/>
        <end position="159"/>
    </location>
</feature>
<evidence type="ECO:0000259" key="5">
    <source>
        <dbReference type="PROSITE" id="PS51186"/>
    </source>
</evidence>
<dbReference type="Pfam" id="PF17668">
    <property type="entry name" value="Acetyltransf_17"/>
    <property type="match status" value="1"/>
</dbReference>
<evidence type="ECO:0000256" key="4">
    <source>
        <dbReference type="HAMAP-Rule" id="MF_01812"/>
    </source>
</evidence>
<feature type="binding site" evidence="4">
    <location>
        <begin position="120"/>
        <end position="121"/>
    </location>
    <ligand>
        <name>acetyl-CoA</name>
        <dbReference type="ChEBI" id="CHEBI:57288"/>
    </ligand>
</feature>
<name>A0A4R4RI53_9ACTN</name>
<feature type="binding site" evidence="4">
    <location>
        <begin position="91"/>
        <end position="96"/>
    </location>
    <ligand>
        <name>acetyl-CoA</name>
        <dbReference type="ChEBI" id="CHEBI:57288"/>
    </ligand>
</feature>
<dbReference type="Gene3D" id="3.30.1050.10">
    <property type="entry name" value="SCP2 sterol-binding domain"/>
    <property type="match status" value="1"/>
</dbReference>
<dbReference type="Pfam" id="PF13530">
    <property type="entry name" value="SCP2_2"/>
    <property type="match status" value="1"/>
</dbReference>
<evidence type="ECO:0000256" key="1">
    <source>
        <dbReference type="ARBA" id="ARBA00009213"/>
    </source>
</evidence>
<dbReference type="InterPro" id="IPR041380">
    <property type="entry name" value="Acetyltransf_17"/>
</dbReference>
<feature type="active site" description="Proton acceptor; via carboxylate" evidence="4">
    <location>
        <position position="410"/>
    </location>
</feature>
<dbReference type="Gene3D" id="3.40.630.30">
    <property type="match status" value="2"/>
</dbReference>
<dbReference type="InterPro" id="IPR022902">
    <property type="entry name" value="NAcTrfase_Eis"/>
</dbReference>
<dbReference type="GO" id="GO:0030649">
    <property type="term" value="P:aminoglycoside antibiotic catabolic process"/>
    <property type="evidence" value="ECO:0007669"/>
    <property type="project" value="TreeGrafter"/>
</dbReference>
<dbReference type="OrthoDB" id="8399956at2"/>
<dbReference type="InterPro" id="IPR036527">
    <property type="entry name" value="SCP2_sterol-bd_dom_sf"/>
</dbReference>
<comment type="similarity">
    <text evidence="1 4">Belongs to the acetyltransferase Eis family.</text>
</comment>
<evidence type="ECO:0000313" key="6">
    <source>
        <dbReference type="EMBL" id="TDC49014.1"/>
    </source>
</evidence>
<keyword evidence="3 4" id="KW-0012">Acyltransferase</keyword>
<dbReference type="RefSeq" id="WP_131985440.1">
    <property type="nucleotide sequence ID" value="NZ_SMKL01000047.1"/>
</dbReference>
<feature type="active site" description="Proton donor" evidence="4">
    <location>
        <position position="125"/>
    </location>
</feature>
<dbReference type="Proteomes" id="UP000295621">
    <property type="component" value="Unassembled WGS sequence"/>
</dbReference>
<dbReference type="PANTHER" id="PTHR37817">
    <property type="entry name" value="N-ACETYLTRANSFERASE EIS"/>
    <property type="match status" value="1"/>
</dbReference>
<dbReference type="InterPro" id="IPR016181">
    <property type="entry name" value="Acyl_CoA_acyltransferase"/>
</dbReference>
<dbReference type="InterPro" id="IPR051554">
    <property type="entry name" value="Acetyltransferase_Eis"/>
</dbReference>
<dbReference type="GO" id="GO:0034069">
    <property type="term" value="F:aminoglycoside N-acetyltransferase activity"/>
    <property type="evidence" value="ECO:0007669"/>
    <property type="project" value="TreeGrafter"/>
</dbReference>
<dbReference type="PANTHER" id="PTHR37817:SF1">
    <property type="entry name" value="N-ACETYLTRANSFERASE EIS"/>
    <property type="match status" value="1"/>
</dbReference>
<dbReference type="AlphaFoldDB" id="A0A4R4RI53"/>
<dbReference type="EMBL" id="SMKL01000047">
    <property type="protein sequence ID" value="TDC49014.1"/>
    <property type="molecule type" value="Genomic_DNA"/>
</dbReference>
<organism evidence="6 7">
    <name type="scientific">Jiangella ureilytica</name>
    <dbReference type="NCBI Taxonomy" id="2530374"/>
    <lineage>
        <taxon>Bacteria</taxon>
        <taxon>Bacillati</taxon>
        <taxon>Actinomycetota</taxon>
        <taxon>Actinomycetes</taxon>
        <taxon>Jiangellales</taxon>
        <taxon>Jiangellaceae</taxon>
        <taxon>Jiangella</taxon>
    </lineage>
</organism>
<gene>
    <name evidence="6" type="ORF">E1212_19345</name>
</gene>
<evidence type="ECO:0000256" key="2">
    <source>
        <dbReference type="ARBA" id="ARBA00022679"/>
    </source>
</evidence>
<accession>A0A4R4RI53</accession>
<dbReference type="Pfam" id="PF13527">
    <property type="entry name" value="Acetyltransf_9"/>
    <property type="match status" value="1"/>
</dbReference>
<dbReference type="InterPro" id="IPR025559">
    <property type="entry name" value="Eis_dom"/>
</dbReference>
<sequence length="410" mass="43939">MTNDQLVLRTATDDDYTELEAHIHGAFLDDVDDDTADLNRLVFEPDRTQLMTDAGSIVGSGLVITRDMSVPGAVVPAAHVTGVGVAATHRRRGVLTALMNAMLTEAHGRGTEPFAVLWASEGAIYGRYGYGLASSRVSYEISVRDTSVVGALPDGARLRRAVTRDVLDVIVPVYDRIRAARPGLSSRPGKWWEYLTADPKAWRRGMTAERTVLFEDDGGVRGYARYRTKAGWGDTGPDGEVRITELLAETPEAHAALWRFLTTIDLVRTVKYTHGPVDDPLPHLVTNPDGLVGSADGSLWVRILDVAGALAARRYAAPVDVVLEVADDAFPGNAGRWRLAGSVESAEVTRTDAEADLALDVRALGSLYLGGVSAATLAAGGLVTERTPGAVARTATAFGWHRAPVTVEIF</sequence>
<dbReference type="SUPFAM" id="SSF55729">
    <property type="entry name" value="Acyl-CoA N-acyltransferases (Nat)"/>
    <property type="match status" value="1"/>
</dbReference>
<feature type="binding site" evidence="4">
    <location>
        <begin position="83"/>
        <end position="85"/>
    </location>
    <ligand>
        <name>acetyl-CoA</name>
        <dbReference type="ChEBI" id="CHEBI:57288"/>
    </ligand>
</feature>
<proteinExistence type="inferred from homology"/>